<comment type="caution">
    <text evidence="2">The sequence shown here is derived from an EMBL/GenBank/DDBJ whole genome shotgun (WGS) entry which is preliminary data.</text>
</comment>
<feature type="transmembrane region" description="Helical" evidence="1">
    <location>
        <begin position="112"/>
        <end position="131"/>
    </location>
</feature>
<gene>
    <name evidence="2" type="ORF">A2942_01460</name>
</gene>
<dbReference type="EMBL" id="MHLP01000012">
    <property type="protein sequence ID" value="OGZ13104.1"/>
    <property type="molecule type" value="Genomic_DNA"/>
</dbReference>
<reference evidence="2 3" key="1">
    <citation type="journal article" date="2016" name="Nat. Commun.">
        <title>Thousands of microbial genomes shed light on interconnected biogeochemical processes in an aquifer system.</title>
        <authorList>
            <person name="Anantharaman K."/>
            <person name="Brown C.T."/>
            <person name="Hug L.A."/>
            <person name="Sharon I."/>
            <person name="Castelle C.J."/>
            <person name="Probst A.J."/>
            <person name="Thomas B.C."/>
            <person name="Singh A."/>
            <person name="Wilkins M.J."/>
            <person name="Karaoz U."/>
            <person name="Brodie E.L."/>
            <person name="Williams K.H."/>
            <person name="Hubbard S.S."/>
            <person name="Banfield J.F."/>
        </authorList>
    </citation>
    <scope>NUCLEOTIDE SEQUENCE [LARGE SCALE GENOMIC DNA]</scope>
</reference>
<name>A0A1G2DHF7_9BACT</name>
<dbReference type="STRING" id="1798665.A2942_01460"/>
<evidence type="ECO:0000313" key="2">
    <source>
        <dbReference type="EMBL" id="OGZ13104.1"/>
    </source>
</evidence>
<feature type="transmembrane region" description="Helical" evidence="1">
    <location>
        <begin position="53"/>
        <end position="74"/>
    </location>
</feature>
<dbReference type="AlphaFoldDB" id="A0A1G2DHF7"/>
<feature type="transmembrane region" description="Helical" evidence="1">
    <location>
        <begin position="80"/>
        <end position="100"/>
    </location>
</feature>
<evidence type="ECO:0000313" key="3">
    <source>
        <dbReference type="Proteomes" id="UP000178534"/>
    </source>
</evidence>
<protein>
    <submittedName>
        <fullName evidence="2">Uncharacterized protein</fullName>
    </submittedName>
</protein>
<feature type="transmembrane region" description="Helical" evidence="1">
    <location>
        <begin position="169"/>
        <end position="187"/>
    </location>
</feature>
<evidence type="ECO:0000256" key="1">
    <source>
        <dbReference type="SAM" id="Phobius"/>
    </source>
</evidence>
<keyword evidence="1" id="KW-1133">Transmembrane helix</keyword>
<keyword evidence="1" id="KW-0812">Transmembrane</keyword>
<dbReference type="Proteomes" id="UP000178534">
    <property type="component" value="Unassembled WGS sequence"/>
</dbReference>
<feature type="transmembrane region" description="Helical" evidence="1">
    <location>
        <begin position="137"/>
        <end position="157"/>
    </location>
</feature>
<sequence length="221" mass="25133">MDMVVRFFFASREYRALGFNMETLMNLMINFLTLVATYGVLKQGMRVWEKRSPAGLSGITFSYLFFYCLAFIIYAVEKCAFNMVISSLIAFAYIPMIVGLWRFGDGRERRNIAFSSVIMTAMPVIMAKLHTIDSKEAFLGILLVGMFGVFVVGLEKFRRTPGIGSGDPAFSWAFLITGLFWIPYSYKLDAMELVLFNVGMVTVMGTTLFLYYVRKHKLMGT</sequence>
<proteinExistence type="predicted"/>
<keyword evidence="1" id="KW-0472">Membrane</keyword>
<accession>A0A1G2DHF7</accession>
<feature type="transmembrane region" description="Helical" evidence="1">
    <location>
        <begin position="193"/>
        <end position="213"/>
    </location>
</feature>
<organism evidence="2 3">
    <name type="scientific">Candidatus Lloydbacteria bacterium RIFCSPLOWO2_01_FULL_50_20</name>
    <dbReference type="NCBI Taxonomy" id="1798665"/>
    <lineage>
        <taxon>Bacteria</taxon>
        <taxon>Candidatus Lloydiibacteriota</taxon>
    </lineage>
</organism>
<feature type="transmembrane region" description="Helical" evidence="1">
    <location>
        <begin position="23"/>
        <end position="41"/>
    </location>
</feature>